<dbReference type="AlphaFoldDB" id="A0A921QYS0"/>
<protein>
    <recommendedName>
        <fullName evidence="8">CASP-like protein</fullName>
    </recommendedName>
</protein>
<comment type="caution">
    <text evidence="10">The sequence shown here is derived from an EMBL/GenBank/DDBJ whole genome shotgun (WGS) entry which is preliminary data.</text>
</comment>
<dbReference type="GO" id="GO:0005886">
    <property type="term" value="C:plasma membrane"/>
    <property type="evidence" value="ECO:0007669"/>
    <property type="project" value="UniProtKB-SubCell"/>
</dbReference>
<reference evidence="10" key="2">
    <citation type="submission" date="2020-10" db="EMBL/GenBank/DDBJ databases">
        <authorList>
            <person name="Cooper E.A."/>
            <person name="Brenton Z.W."/>
            <person name="Flinn B.S."/>
            <person name="Jenkins J."/>
            <person name="Shu S."/>
            <person name="Flowers D."/>
            <person name="Luo F."/>
            <person name="Wang Y."/>
            <person name="Xia P."/>
            <person name="Barry K."/>
            <person name="Daum C."/>
            <person name="Lipzen A."/>
            <person name="Yoshinaga Y."/>
            <person name="Schmutz J."/>
            <person name="Saski C."/>
            <person name="Vermerris W."/>
            <person name="Kresovich S."/>
        </authorList>
    </citation>
    <scope>NUCLEOTIDE SEQUENCE</scope>
</reference>
<evidence type="ECO:0000256" key="1">
    <source>
        <dbReference type="ARBA" id="ARBA00004651"/>
    </source>
</evidence>
<dbReference type="NCBIfam" id="TIGR01569">
    <property type="entry name" value="A_tha_TIGR01569"/>
    <property type="match status" value="1"/>
</dbReference>
<keyword evidence="5 8" id="KW-0812">Transmembrane</keyword>
<comment type="similarity">
    <text evidence="2 8">Belongs to the Casparian strip membrane proteins (CASP) family.</text>
</comment>
<feature type="transmembrane region" description="Helical" evidence="8">
    <location>
        <begin position="56"/>
        <end position="79"/>
    </location>
</feature>
<evidence type="ECO:0000313" key="10">
    <source>
        <dbReference type="EMBL" id="KAG0530804.1"/>
    </source>
</evidence>
<evidence type="ECO:0000256" key="5">
    <source>
        <dbReference type="ARBA" id="ARBA00022692"/>
    </source>
</evidence>
<dbReference type="Proteomes" id="UP000807115">
    <property type="component" value="Chromosome 5"/>
</dbReference>
<keyword evidence="7 8" id="KW-0472">Membrane</keyword>
<sequence>MAEEVWKALSLLFRIAALGLSLAAAIVMATASQLVIGGGGGPESSSYSVSFGQYNALRYFVAAGAISAVCSAAALYLFAVRADFTVVVVSLPLVPVLDAAAQGFLFSAAGAAFATRDVVGGGTSAGRGSSVCDAAGAFCGRVTVAAAVCAFAAVSVATAALASRDAGGGSSEGRRFEW</sequence>
<accession>A0A921QYS0</accession>
<dbReference type="InterPro" id="IPR006459">
    <property type="entry name" value="CASP/CASPL"/>
</dbReference>
<dbReference type="Pfam" id="PF04535">
    <property type="entry name" value="CASP_dom"/>
    <property type="match status" value="1"/>
</dbReference>
<evidence type="ECO:0000256" key="4">
    <source>
        <dbReference type="ARBA" id="ARBA00022475"/>
    </source>
</evidence>
<keyword evidence="4 8" id="KW-1003">Cell membrane</keyword>
<evidence type="ECO:0000256" key="3">
    <source>
        <dbReference type="ARBA" id="ARBA00011489"/>
    </source>
</evidence>
<evidence type="ECO:0000256" key="6">
    <source>
        <dbReference type="ARBA" id="ARBA00022989"/>
    </source>
</evidence>
<feature type="transmembrane region" description="Helical" evidence="8">
    <location>
        <begin position="12"/>
        <end position="36"/>
    </location>
</feature>
<gene>
    <name evidence="10" type="ORF">BDA96_05G218400</name>
</gene>
<name>A0A921QYS0_SORBI</name>
<dbReference type="EMBL" id="CM027684">
    <property type="protein sequence ID" value="KAG0530804.1"/>
    <property type="molecule type" value="Genomic_DNA"/>
</dbReference>
<reference evidence="10" key="1">
    <citation type="journal article" date="2019" name="BMC Genomics">
        <title>A new reference genome for Sorghum bicolor reveals high levels of sequence similarity between sweet and grain genotypes: implications for the genetics of sugar metabolism.</title>
        <authorList>
            <person name="Cooper E.A."/>
            <person name="Brenton Z.W."/>
            <person name="Flinn B.S."/>
            <person name="Jenkins J."/>
            <person name="Shu S."/>
            <person name="Flowers D."/>
            <person name="Luo F."/>
            <person name="Wang Y."/>
            <person name="Xia P."/>
            <person name="Barry K."/>
            <person name="Daum C."/>
            <person name="Lipzen A."/>
            <person name="Yoshinaga Y."/>
            <person name="Schmutz J."/>
            <person name="Saski C."/>
            <person name="Vermerris W."/>
            <person name="Kresovich S."/>
        </authorList>
    </citation>
    <scope>NUCLEOTIDE SEQUENCE</scope>
</reference>
<dbReference type="InterPro" id="IPR044173">
    <property type="entry name" value="CASPL"/>
</dbReference>
<evidence type="ECO:0000256" key="8">
    <source>
        <dbReference type="RuleBase" id="RU361233"/>
    </source>
</evidence>
<comment type="subcellular location">
    <subcellularLocation>
        <location evidence="1 8">Cell membrane</location>
        <topology evidence="1 8">Multi-pass membrane protein</topology>
    </subcellularLocation>
</comment>
<evidence type="ECO:0000313" key="11">
    <source>
        <dbReference type="Proteomes" id="UP000807115"/>
    </source>
</evidence>
<evidence type="ECO:0000259" key="9">
    <source>
        <dbReference type="Pfam" id="PF04535"/>
    </source>
</evidence>
<evidence type="ECO:0000256" key="2">
    <source>
        <dbReference type="ARBA" id="ARBA00007651"/>
    </source>
</evidence>
<comment type="subunit">
    <text evidence="3 8">Homodimer and heterodimers.</text>
</comment>
<organism evidence="10 11">
    <name type="scientific">Sorghum bicolor</name>
    <name type="common">Sorghum</name>
    <name type="synonym">Sorghum vulgare</name>
    <dbReference type="NCBI Taxonomy" id="4558"/>
    <lineage>
        <taxon>Eukaryota</taxon>
        <taxon>Viridiplantae</taxon>
        <taxon>Streptophyta</taxon>
        <taxon>Embryophyta</taxon>
        <taxon>Tracheophyta</taxon>
        <taxon>Spermatophyta</taxon>
        <taxon>Magnoliopsida</taxon>
        <taxon>Liliopsida</taxon>
        <taxon>Poales</taxon>
        <taxon>Poaceae</taxon>
        <taxon>PACMAD clade</taxon>
        <taxon>Panicoideae</taxon>
        <taxon>Andropogonodae</taxon>
        <taxon>Andropogoneae</taxon>
        <taxon>Sorghinae</taxon>
        <taxon>Sorghum</taxon>
    </lineage>
</organism>
<feature type="transmembrane region" description="Helical" evidence="8">
    <location>
        <begin position="134"/>
        <end position="162"/>
    </location>
</feature>
<evidence type="ECO:0000256" key="7">
    <source>
        <dbReference type="ARBA" id="ARBA00023136"/>
    </source>
</evidence>
<feature type="domain" description="Casparian strip membrane protein" evidence="9">
    <location>
        <begin position="6"/>
        <end position="154"/>
    </location>
</feature>
<dbReference type="PANTHER" id="PTHR36488:SF8">
    <property type="entry name" value="CASP-LIKE PROTEIN 1U1"/>
    <property type="match status" value="1"/>
</dbReference>
<proteinExistence type="inferred from homology"/>
<dbReference type="PANTHER" id="PTHR36488">
    <property type="entry name" value="CASP-LIKE PROTEIN 1U1"/>
    <property type="match status" value="1"/>
</dbReference>
<keyword evidence="6 8" id="KW-1133">Transmembrane helix</keyword>
<feature type="transmembrane region" description="Helical" evidence="8">
    <location>
        <begin position="86"/>
        <end position="114"/>
    </location>
</feature>
<dbReference type="InterPro" id="IPR006702">
    <property type="entry name" value="CASP_dom"/>
</dbReference>